<dbReference type="VEuPathDB" id="MicrosporidiaDB:EDEG_03909"/>
<keyword evidence="1" id="KW-0732">Signal</keyword>
<sequence>MLFPILFCAIQQILAVSENESTYPLVNREVKNLLNKHWETTKRCIKSIKHLQLQNKMLENIYAKLDTLTQNDSLTTLEKFYNKEIFIHLEKLLQNLFKCEGDKVILHDLIFIMRNVDFVFNILFQIKKLTKYSSKFGMLHPYMREKKYKKV</sequence>
<reference evidence="2 3" key="1">
    <citation type="submission" date="2011-08" db="EMBL/GenBank/DDBJ databases">
        <authorList>
            <person name="Liu Z.J."/>
            <person name="Shi F.L."/>
            <person name="Lu J.Q."/>
            <person name="Li M."/>
            <person name="Wang Z.L."/>
        </authorList>
    </citation>
    <scope>NUCLEOTIDE SEQUENCE [LARGE SCALE GENOMIC DNA]</scope>
    <source>
        <strain evidence="2 3">USNM 41457</strain>
    </source>
</reference>
<reference evidence="3" key="2">
    <citation type="submission" date="2015-07" db="EMBL/GenBank/DDBJ databases">
        <title>Contrasting host-pathogen interactions and genome evolution in two generalist and specialist microsporidian pathogens of mosquitoes.</title>
        <authorList>
            <consortium name="The Broad Institute Genomics Platform"/>
            <consortium name="The Broad Institute Genome Sequencing Center for Infectious Disease"/>
            <person name="Cuomo C.A."/>
            <person name="Sanscrainte N.D."/>
            <person name="Goldberg J.M."/>
            <person name="Heiman D."/>
            <person name="Young S."/>
            <person name="Zeng Q."/>
            <person name="Becnel J.J."/>
            <person name="Birren B.W."/>
        </authorList>
    </citation>
    <scope>NUCLEOTIDE SEQUENCE [LARGE SCALE GENOMIC DNA]</scope>
    <source>
        <strain evidence="3">USNM 41457</strain>
    </source>
</reference>
<proteinExistence type="predicted"/>
<evidence type="ECO:0000256" key="1">
    <source>
        <dbReference type="SAM" id="SignalP"/>
    </source>
</evidence>
<comment type="caution">
    <text evidence="2">The sequence shown here is derived from an EMBL/GenBank/DDBJ whole genome shotgun (WGS) entry which is preliminary data.</text>
</comment>
<dbReference type="HOGENOM" id="CLU_1731442_0_0_1"/>
<dbReference type="InParanoid" id="J9D1P9"/>
<protein>
    <submittedName>
        <fullName evidence="2">Uncharacterized protein</fullName>
    </submittedName>
</protein>
<dbReference type="AlphaFoldDB" id="J9D1P9"/>
<evidence type="ECO:0000313" key="2">
    <source>
        <dbReference type="EMBL" id="EJW01504.1"/>
    </source>
</evidence>
<name>J9D1P9_EDHAE</name>
<dbReference type="EMBL" id="AFBI03000145">
    <property type="protein sequence ID" value="EJW01504.1"/>
    <property type="molecule type" value="Genomic_DNA"/>
</dbReference>
<evidence type="ECO:0000313" key="3">
    <source>
        <dbReference type="Proteomes" id="UP000003163"/>
    </source>
</evidence>
<feature type="signal peptide" evidence="1">
    <location>
        <begin position="1"/>
        <end position="15"/>
    </location>
</feature>
<dbReference type="Proteomes" id="UP000003163">
    <property type="component" value="Unassembled WGS sequence"/>
</dbReference>
<accession>J9D1P9</accession>
<feature type="chain" id="PRO_5012497535" evidence="1">
    <location>
        <begin position="16"/>
        <end position="151"/>
    </location>
</feature>
<gene>
    <name evidence="2" type="ORF">EDEG_03909</name>
</gene>
<organism evidence="2 3">
    <name type="scientific">Edhazardia aedis (strain USNM 41457)</name>
    <name type="common">Microsporidian parasite</name>
    <dbReference type="NCBI Taxonomy" id="1003232"/>
    <lineage>
        <taxon>Eukaryota</taxon>
        <taxon>Fungi</taxon>
        <taxon>Fungi incertae sedis</taxon>
        <taxon>Microsporidia</taxon>
        <taxon>Edhazardia</taxon>
    </lineage>
</organism>
<keyword evidence="3" id="KW-1185">Reference proteome</keyword>